<accession>A0A482V1A0</accession>
<keyword evidence="1" id="KW-0812">Transmembrane</keyword>
<feature type="transmembrane region" description="Helical" evidence="1">
    <location>
        <begin position="303"/>
        <end position="325"/>
    </location>
</feature>
<evidence type="ECO:0000313" key="3">
    <source>
        <dbReference type="Proteomes" id="UP000292052"/>
    </source>
</evidence>
<evidence type="ECO:0000256" key="1">
    <source>
        <dbReference type="SAM" id="Phobius"/>
    </source>
</evidence>
<comment type="caution">
    <text evidence="2">The sequence shown here is derived from an EMBL/GenBank/DDBJ whole genome shotgun (WGS) entry which is preliminary data.</text>
</comment>
<sequence length="371" mass="42902">MITPGENTTEEFTTEKSEDNLIGNIKALTSSENDKHLDDEFFINYKNAFKDLFKKPNLTTLKYAKRQRDIKHAEGRIGSATQEECFEKIFMENSMFLYSFLHSVVSLIINGTKTEKSNKLVKNQKIAKKPDNVVKTEKTNNNGNDNELKFEKCKLIVKILITWLVPILSIIALYFAIDQNMQIDLISEFFNTHGLDPNLVKIIEKPLNVSTTEKKEQVGEIIKNIYQIMNSTQENAAPVHFEVYQLNRIRKPKVLEECPNFNMLYRFYVLMVFVFYIVAISFMKIKETKIKSNDAKTARQLNISIISFASLWFLSILELFSKTYLFNSSRSNLVTEVFLTLGNLNQLSIIVMNCLTAKEMMKKYNLVEPKA</sequence>
<feature type="transmembrane region" description="Helical" evidence="1">
    <location>
        <begin position="263"/>
        <end position="282"/>
    </location>
</feature>
<feature type="transmembrane region" description="Helical" evidence="1">
    <location>
        <begin position="155"/>
        <end position="177"/>
    </location>
</feature>
<keyword evidence="1" id="KW-0472">Membrane</keyword>
<gene>
    <name evidence="2" type="ORF">BDFB_000832</name>
</gene>
<keyword evidence="3" id="KW-1185">Reference proteome</keyword>
<dbReference type="OrthoDB" id="6750578at2759"/>
<organism evidence="2 3">
    <name type="scientific">Asbolus verrucosus</name>
    <name type="common">Desert ironclad beetle</name>
    <dbReference type="NCBI Taxonomy" id="1661398"/>
    <lineage>
        <taxon>Eukaryota</taxon>
        <taxon>Metazoa</taxon>
        <taxon>Ecdysozoa</taxon>
        <taxon>Arthropoda</taxon>
        <taxon>Hexapoda</taxon>
        <taxon>Insecta</taxon>
        <taxon>Pterygota</taxon>
        <taxon>Neoptera</taxon>
        <taxon>Endopterygota</taxon>
        <taxon>Coleoptera</taxon>
        <taxon>Polyphaga</taxon>
        <taxon>Cucujiformia</taxon>
        <taxon>Tenebrionidae</taxon>
        <taxon>Pimeliinae</taxon>
        <taxon>Asbolus</taxon>
    </lineage>
</organism>
<protein>
    <submittedName>
        <fullName evidence="2">Uncharacterized protein</fullName>
    </submittedName>
</protein>
<evidence type="ECO:0000313" key="2">
    <source>
        <dbReference type="EMBL" id="RZB38766.1"/>
    </source>
</evidence>
<reference evidence="2 3" key="1">
    <citation type="submission" date="2017-03" db="EMBL/GenBank/DDBJ databases">
        <title>Genome of the blue death feigning beetle - Asbolus verrucosus.</title>
        <authorList>
            <person name="Rider S.D."/>
        </authorList>
    </citation>
    <scope>NUCLEOTIDE SEQUENCE [LARGE SCALE GENOMIC DNA]</scope>
    <source>
        <strain evidence="2">Butters</strain>
        <tissue evidence="2">Head and leg muscle</tissue>
    </source>
</reference>
<name>A0A482V1A0_ASBVE</name>
<keyword evidence="1" id="KW-1133">Transmembrane helix</keyword>
<dbReference type="AlphaFoldDB" id="A0A482V1A0"/>
<dbReference type="Proteomes" id="UP000292052">
    <property type="component" value="Unassembled WGS sequence"/>
</dbReference>
<feature type="transmembrane region" description="Helical" evidence="1">
    <location>
        <begin position="337"/>
        <end position="355"/>
    </location>
</feature>
<proteinExistence type="predicted"/>
<dbReference type="EMBL" id="QDEB01133901">
    <property type="protein sequence ID" value="RZB38766.1"/>
    <property type="molecule type" value="Genomic_DNA"/>
</dbReference>